<dbReference type="AlphaFoldDB" id="A0A0S4ITV5"/>
<dbReference type="VEuPathDB" id="TriTrypDB:BSAL_73540"/>
<dbReference type="Proteomes" id="UP000051952">
    <property type="component" value="Unassembled WGS sequence"/>
</dbReference>
<gene>
    <name evidence="2" type="ORF">BSAL_73540</name>
</gene>
<sequence length="292" mass="32344">EGSLEDEIGHLLSHQAVKDLKRVEIHFVTHISTKLFHRDAPDVDISSAVHMPHWTLVRANGEPPKILVRVNTDVITKTTRTCANRGGGATRGRGHQPEIVAQHDQQSQEQQQQQQPHQHQQQHQHQQHIPRHYCVAMALCDLLSQHMSSVMMPFCCVLEHVCNTATQQQRAPPPAGDEREEEDEDEILLAALHGILDAFDCIGGIRRVPRFSMQQQQQQIATSRNRSSGAPSQHHQDPVTDGLVAATTTPSSTTPPLLCISATSTTQPPPAPATLSSATTTCHIKHIFDAWQ</sequence>
<feature type="non-terminal residue" evidence="2">
    <location>
        <position position="1"/>
    </location>
</feature>
<keyword evidence="3" id="KW-1185">Reference proteome</keyword>
<name>A0A0S4ITV5_BODSA</name>
<reference evidence="3" key="1">
    <citation type="submission" date="2015-09" db="EMBL/GenBank/DDBJ databases">
        <authorList>
            <consortium name="Pathogen Informatics"/>
        </authorList>
    </citation>
    <scope>NUCLEOTIDE SEQUENCE [LARGE SCALE GENOMIC DNA]</scope>
    <source>
        <strain evidence="3">Lake Konstanz</strain>
    </source>
</reference>
<accession>A0A0S4ITV5</accession>
<feature type="region of interest" description="Disordered" evidence="1">
    <location>
        <begin position="213"/>
        <end position="238"/>
    </location>
</feature>
<feature type="region of interest" description="Disordered" evidence="1">
    <location>
        <begin position="100"/>
        <end position="126"/>
    </location>
</feature>
<evidence type="ECO:0000256" key="1">
    <source>
        <dbReference type="SAM" id="MobiDB-lite"/>
    </source>
</evidence>
<feature type="compositionally biased region" description="Low complexity" evidence="1">
    <location>
        <begin position="102"/>
        <end position="119"/>
    </location>
</feature>
<evidence type="ECO:0000313" key="2">
    <source>
        <dbReference type="EMBL" id="CUG06989.1"/>
    </source>
</evidence>
<dbReference type="EMBL" id="CYKH01000622">
    <property type="protein sequence ID" value="CUG06989.1"/>
    <property type="molecule type" value="Genomic_DNA"/>
</dbReference>
<organism evidence="2 3">
    <name type="scientific">Bodo saltans</name>
    <name type="common">Flagellated protozoan</name>
    <dbReference type="NCBI Taxonomy" id="75058"/>
    <lineage>
        <taxon>Eukaryota</taxon>
        <taxon>Discoba</taxon>
        <taxon>Euglenozoa</taxon>
        <taxon>Kinetoplastea</taxon>
        <taxon>Metakinetoplastina</taxon>
        <taxon>Eubodonida</taxon>
        <taxon>Bodonidae</taxon>
        <taxon>Bodo</taxon>
    </lineage>
</organism>
<protein>
    <submittedName>
        <fullName evidence="2">Uncharacterized protein</fullName>
    </submittedName>
</protein>
<proteinExistence type="predicted"/>
<evidence type="ECO:0000313" key="3">
    <source>
        <dbReference type="Proteomes" id="UP000051952"/>
    </source>
</evidence>
<feature type="compositionally biased region" description="Polar residues" evidence="1">
    <location>
        <begin position="220"/>
        <end position="233"/>
    </location>
</feature>